<sequence length="137" mass="15153">MEGGVARAPTKQRASRVGRRASGVGRRASGMERRKCELRRATAQPRLLRFRDARETRTRGAGRGVCLALEGGPQPLLSDVDGRRQQRHGGRSRGEGWTRLKTQTETKDARPQAGNGQREAQPTTTKWGPDWDGPKIV</sequence>
<reference evidence="2 3" key="1">
    <citation type="submission" date="2019-05" db="EMBL/GenBank/DDBJ databases">
        <title>Another draft genome of Portunus trituberculatus and its Hox gene families provides insights of decapod evolution.</title>
        <authorList>
            <person name="Jeong J.-H."/>
            <person name="Song I."/>
            <person name="Kim S."/>
            <person name="Choi T."/>
            <person name="Kim D."/>
            <person name="Ryu S."/>
            <person name="Kim W."/>
        </authorList>
    </citation>
    <scope>NUCLEOTIDE SEQUENCE [LARGE SCALE GENOMIC DNA]</scope>
    <source>
        <tissue evidence="2">Muscle</tissue>
    </source>
</reference>
<gene>
    <name evidence="2" type="ORF">E2C01_017187</name>
</gene>
<proteinExistence type="predicted"/>
<feature type="region of interest" description="Disordered" evidence="1">
    <location>
        <begin position="1"/>
        <end position="36"/>
    </location>
</feature>
<feature type="compositionally biased region" description="Basic and acidic residues" evidence="1">
    <location>
        <begin position="92"/>
        <end position="110"/>
    </location>
</feature>
<feature type="region of interest" description="Disordered" evidence="1">
    <location>
        <begin position="53"/>
        <end position="137"/>
    </location>
</feature>
<name>A0A5B7DS82_PORTR</name>
<accession>A0A5B7DS82</accession>
<dbReference type="Proteomes" id="UP000324222">
    <property type="component" value="Unassembled WGS sequence"/>
</dbReference>
<comment type="caution">
    <text evidence="2">The sequence shown here is derived from an EMBL/GenBank/DDBJ whole genome shotgun (WGS) entry which is preliminary data.</text>
</comment>
<protein>
    <submittedName>
        <fullName evidence="2">Uncharacterized protein</fullName>
    </submittedName>
</protein>
<keyword evidence="3" id="KW-1185">Reference proteome</keyword>
<evidence type="ECO:0000313" key="3">
    <source>
        <dbReference type="Proteomes" id="UP000324222"/>
    </source>
</evidence>
<feature type="compositionally biased region" description="Polar residues" evidence="1">
    <location>
        <begin position="114"/>
        <end position="126"/>
    </location>
</feature>
<evidence type="ECO:0000313" key="2">
    <source>
        <dbReference type="EMBL" id="MPC24115.1"/>
    </source>
</evidence>
<dbReference type="AlphaFoldDB" id="A0A5B7DS82"/>
<dbReference type="EMBL" id="VSRR010001290">
    <property type="protein sequence ID" value="MPC24115.1"/>
    <property type="molecule type" value="Genomic_DNA"/>
</dbReference>
<organism evidence="2 3">
    <name type="scientific">Portunus trituberculatus</name>
    <name type="common">Swimming crab</name>
    <name type="synonym">Neptunus trituberculatus</name>
    <dbReference type="NCBI Taxonomy" id="210409"/>
    <lineage>
        <taxon>Eukaryota</taxon>
        <taxon>Metazoa</taxon>
        <taxon>Ecdysozoa</taxon>
        <taxon>Arthropoda</taxon>
        <taxon>Crustacea</taxon>
        <taxon>Multicrustacea</taxon>
        <taxon>Malacostraca</taxon>
        <taxon>Eumalacostraca</taxon>
        <taxon>Eucarida</taxon>
        <taxon>Decapoda</taxon>
        <taxon>Pleocyemata</taxon>
        <taxon>Brachyura</taxon>
        <taxon>Eubrachyura</taxon>
        <taxon>Portunoidea</taxon>
        <taxon>Portunidae</taxon>
        <taxon>Portuninae</taxon>
        <taxon>Portunus</taxon>
    </lineage>
</organism>
<evidence type="ECO:0000256" key="1">
    <source>
        <dbReference type="SAM" id="MobiDB-lite"/>
    </source>
</evidence>